<protein>
    <submittedName>
        <fullName evidence="2">Uncharacterized protein</fullName>
    </submittedName>
</protein>
<dbReference type="AlphaFoldDB" id="A0A834JPW9"/>
<reference evidence="2" key="1">
    <citation type="journal article" date="2020" name="G3 (Bethesda)">
        <title>High-Quality Assemblies for Three Invasive Social Wasps from the &lt;i&gt;Vespula&lt;/i&gt; Genus.</title>
        <authorList>
            <person name="Harrop T.W.R."/>
            <person name="Guhlin J."/>
            <person name="McLaughlin G.M."/>
            <person name="Permina E."/>
            <person name="Stockwell P."/>
            <person name="Gilligan J."/>
            <person name="Le Lec M.F."/>
            <person name="Gruber M.A.M."/>
            <person name="Quinn O."/>
            <person name="Lovegrove M."/>
            <person name="Duncan E.J."/>
            <person name="Remnant E.J."/>
            <person name="Van Eeckhoven J."/>
            <person name="Graham B."/>
            <person name="Knapp R.A."/>
            <person name="Langford K.W."/>
            <person name="Kronenberg Z."/>
            <person name="Press M.O."/>
            <person name="Eacker S.M."/>
            <person name="Wilson-Rankin E.E."/>
            <person name="Purcell J."/>
            <person name="Lester P.J."/>
            <person name="Dearden P.K."/>
        </authorList>
    </citation>
    <scope>NUCLEOTIDE SEQUENCE</scope>
    <source>
        <strain evidence="2">Volc-1</strain>
    </source>
</reference>
<feature type="compositionally biased region" description="Basic residues" evidence="1">
    <location>
        <begin position="19"/>
        <end position="39"/>
    </location>
</feature>
<evidence type="ECO:0000256" key="1">
    <source>
        <dbReference type="SAM" id="MobiDB-lite"/>
    </source>
</evidence>
<evidence type="ECO:0000313" key="2">
    <source>
        <dbReference type="EMBL" id="KAF7392092.1"/>
    </source>
</evidence>
<feature type="region of interest" description="Disordered" evidence="1">
    <location>
        <begin position="17"/>
        <end position="66"/>
    </location>
</feature>
<name>A0A834JPW9_VESPE</name>
<dbReference type="Proteomes" id="UP000600918">
    <property type="component" value="Unassembled WGS sequence"/>
</dbReference>
<proteinExistence type="predicted"/>
<gene>
    <name evidence="2" type="ORF">H0235_017091</name>
</gene>
<organism evidence="2 3">
    <name type="scientific">Vespula pensylvanica</name>
    <name type="common">Western yellow jacket</name>
    <name type="synonym">Wasp</name>
    <dbReference type="NCBI Taxonomy" id="30213"/>
    <lineage>
        <taxon>Eukaryota</taxon>
        <taxon>Metazoa</taxon>
        <taxon>Ecdysozoa</taxon>
        <taxon>Arthropoda</taxon>
        <taxon>Hexapoda</taxon>
        <taxon>Insecta</taxon>
        <taxon>Pterygota</taxon>
        <taxon>Neoptera</taxon>
        <taxon>Endopterygota</taxon>
        <taxon>Hymenoptera</taxon>
        <taxon>Apocrita</taxon>
        <taxon>Aculeata</taxon>
        <taxon>Vespoidea</taxon>
        <taxon>Vespidae</taxon>
        <taxon>Vespinae</taxon>
        <taxon>Vespula</taxon>
    </lineage>
</organism>
<comment type="caution">
    <text evidence="2">The sequence shown here is derived from an EMBL/GenBank/DDBJ whole genome shotgun (WGS) entry which is preliminary data.</text>
</comment>
<sequence>MISTSTRLVRSFGKFLCEKKKKREKRKKRKEKRKQKNKTAKYQSRGDSSSMKDCTGDLMDGSDVPW</sequence>
<dbReference type="EMBL" id="JACSDY010000022">
    <property type="protein sequence ID" value="KAF7392092.1"/>
    <property type="molecule type" value="Genomic_DNA"/>
</dbReference>
<evidence type="ECO:0000313" key="3">
    <source>
        <dbReference type="Proteomes" id="UP000600918"/>
    </source>
</evidence>
<keyword evidence="3" id="KW-1185">Reference proteome</keyword>
<feature type="compositionally biased region" description="Polar residues" evidence="1">
    <location>
        <begin position="40"/>
        <end position="52"/>
    </location>
</feature>
<accession>A0A834JPW9</accession>